<dbReference type="CDD" id="cd06171">
    <property type="entry name" value="Sigma70_r4"/>
    <property type="match status" value="1"/>
</dbReference>
<feature type="domain" description="RNA polymerase sigma factor 70 region 4 type 2" evidence="6">
    <location>
        <begin position="157"/>
        <end position="206"/>
    </location>
</feature>
<dbReference type="NCBIfam" id="TIGR02937">
    <property type="entry name" value="sigma70-ECF"/>
    <property type="match status" value="1"/>
</dbReference>
<protein>
    <submittedName>
        <fullName evidence="7">RNA polymerase sigma factor, sigma-70 family</fullName>
    </submittedName>
</protein>
<accession>A0A1M5LL25</accession>
<dbReference type="Pfam" id="PF04542">
    <property type="entry name" value="Sigma70_r2"/>
    <property type="match status" value="1"/>
</dbReference>
<dbReference type="STRING" id="947013.SAMN04488109_1277"/>
<reference evidence="7 8" key="1">
    <citation type="submission" date="2016-11" db="EMBL/GenBank/DDBJ databases">
        <authorList>
            <person name="Jaros S."/>
            <person name="Januszkiewicz K."/>
            <person name="Wedrychowicz H."/>
        </authorList>
    </citation>
    <scope>NUCLEOTIDE SEQUENCE [LARGE SCALE GENOMIC DNA]</scope>
    <source>
        <strain evidence="7 8">DSM 24574</strain>
    </source>
</reference>
<proteinExistence type="inferred from homology"/>
<evidence type="ECO:0000259" key="6">
    <source>
        <dbReference type="Pfam" id="PF08281"/>
    </source>
</evidence>
<organism evidence="7 8">
    <name type="scientific">Chryseolinea serpens</name>
    <dbReference type="NCBI Taxonomy" id="947013"/>
    <lineage>
        <taxon>Bacteria</taxon>
        <taxon>Pseudomonadati</taxon>
        <taxon>Bacteroidota</taxon>
        <taxon>Cytophagia</taxon>
        <taxon>Cytophagales</taxon>
        <taxon>Fulvivirgaceae</taxon>
        <taxon>Chryseolinea</taxon>
    </lineage>
</organism>
<evidence type="ECO:0000256" key="4">
    <source>
        <dbReference type="ARBA" id="ARBA00023163"/>
    </source>
</evidence>
<dbReference type="InterPro" id="IPR013249">
    <property type="entry name" value="RNA_pol_sigma70_r4_t2"/>
</dbReference>
<dbReference type="InterPro" id="IPR039425">
    <property type="entry name" value="RNA_pol_sigma-70-like"/>
</dbReference>
<feature type="domain" description="RNA polymerase sigma-70 region 2" evidence="5">
    <location>
        <begin position="56"/>
        <end position="118"/>
    </location>
</feature>
<dbReference type="InterPro" id="IPR014284">
    <property type="entry name" value="RNA_pol_sigma-70_dom"/>
</dbReference>
<keyword evidence="4" id="KW-0804">Transcription</keyword>
<evidence type="ECO:0000256" key="2">
    <source>
        <dbReference type="ARBA" id="ARBA00023015"/>
    </source>
</evidence>
<dbReference type="OrthoDB" id="9150024at2"/>
<dbReference type="AlphaFoldDB" id="A0A1M5LL25"/>
<dbReference type="InterPro" id="IPR013325">
    <property type="entry name" value="RNA_pol_sigma_r2"/>
</dbReference>
<name>A0A1M5LL25_9BACT</name>
<dbReference type="InterPro" id="IPR013324">
    <property type="entry name" value="RNA_pol_sigma_r3/r4-like"/>
</dbReference>
<evidence type="ECO:0000313" key="8">
    <source>
        <dbReference type="Proteomes" id="UP000184212"/>
    </source>
</evidence>
<comment type="similarity">
    <text evidence="1">Belongs to the sigma-70 factor family. ECF subfamily.</text>
</comment>
<dbReference type="InterPro" id="IPR036388">
    <property type="entry name" value="WH-like_DNA-bd_sf"/>
</dbReference>
<dbReference type="SUPFAM" id="SSF88659">
    <property type="entry name" value="Sigma3 and sigma4 domains of RNA polymerase sigma factors"/>
    <property type="match status" value="1"/>
</dbReference>
<evidence type="ECO:0000313" key="7">
    <source>
        <dbReference type="EMBL" id="SHG65751.1"/>
    </source>
</evidence>
<evidence type="ECO:0000256" key="1">
    <source>
        <dbReference type="ARBA" id="ARBA00010641"/>
    </source>
</evidence>
<dbReference type="Pfam" id="PF08281">
    <property type="entry name" value="Sigma70_r4_2"/>
    <property type="match status" value="1"/>
</dbReference>
<dbReference type="Proteomes" id="UP000184212">
    <property type="component" value="Unassembled WGS sequence"/>
</dbReference>
<dbReference type="InterPro" id="IPR007627">
    <property type="entry name" value="RNA_pol_sigma70_r2"/>
</dbReference>
<dbReference type="SUPFAM" id="SSF88946">
    <property type="entry name" value="Sigma2 domain of RNA polymerase sigma factors"/>
    <property type="match status" value="1"/>
</dbReference>
<keyword evidence="2" id="KW-0805">Transcription regulation</keyword>
<dbReference type="GO" id="GO:0016987">
    <property type="term" value="F:sigma factor activity"/>
    <property type="evidence" value="ECO:0007669"/>
    <property type="project" value="UniProtKB-KW"/>
</dbReference>
<evidence type="ECO:0000256" key="3">
    <source>
        <dbReference type="ARBA" id="ARBA00023082"/>
    </source>
</evidence>
<sequence length="217" mass="24910">MNHLSNDTTPENLLGSDAGNVNIASILFKTGTSQAEIDAVVWTLLKQGHRSALDYIFEKYVRLLYAYGATLCKDGALVEDSIQDVFVELWNRREQLSQTDNIKFYLLKCLRRRIVRVLSAVHREQTHQTLASVEDDGLYTSIETDIIQLQTASEQQQQLTEALGKLSKRQREAVYLKFYERMTYEQLSEVLEIDLKSAYKLIGKAIDALRKEVRFIS</sequence>
<dbReference type="GO" id="GO:0006352">
    <property type="term" value="P:DNA-templated transcription initiation"/>
    <property type="evidence" value="ECO:0007669"/>
    <property type="project" value="InterPro"/>
</dbReference>
<gene>
    <name evidence="7" type="ORF">SAMN04488109_1277</name>
</gene>
<dbReference type="EMBL" id="FQWQ01000001">
    <property type="protein sequence ID" value="SHG65751.1"/>
    <property type="molecule type" value="Genomic_DNA"/>
</dbReference>
<dbReference type="RefSeq" id="WP_084137934.1">
    <property type="nucleotide sequence ID" value="NZ_FQWQ01000001.1"/>
</dbReference>
<dbReference type="Gene3D" id="1.10.10.10">
    <property type="entry name" value="Winged helix-like DNA-binding domain superfamily/Winged helix DNA-binding domain"/>
    <property type="match status" value="1"/>
</dbReference>
<dbReference type="GO" id="GO:0003677">
    <property type="term" value="F:DNA binding"/>
    <property type="evidence" value="ECO:0007669"/>
    <property type="project" value="InterPro"/>
</dbReference>
<dbReference type="PANTHER" id="PTHR43133">
    <property type="entry name" value="RNA POLYMERASE ECF-TYPE SIGMA FACTO"/>
    <property type="match status" value="1"/>
</dbReference>
<keyword evidence="3" id="KW-0731">Sigma factor</keyword>
<dbReference type="PANTHER" id="PTHR43133:SF46">
    <property type="entry name" value="RNA POLYMERASE SIGMA-70 FACTOR ECF SUBFAMILY"/>
    <property type="match status" value="1"/>
</dbReference>
<keyword evidence="8" id="KW-1185">Reference proteome</keyword>
<evidence type="ECO:0000259" key="5">
    <source>
        <dbReference type="Pfam" id="PF04542"/>
    </source>
</evidence>
<dbReference type="Gene3D" id="1.10.1740.10">
    <property type="match status" value="1"/>
</dbReference>